<dbReference type="Pfam" id="PF00300">
    <property type="entry name" value="His_Phos_1"/>
    <property type="match status" value="1"/>
</dbReference>
<evidence type="ECO:0000313" key="1">
    <source>
        <dbReference type="EMBL" id="WSB11872.1"/>
    </source>
</evidence>
<dbReference type="SUPFAM" id="SSF53254">
    <property type="entry name" value="Phosphoglycerate mutase-like"/>
    <property type="match status" value="1"/>
</dbReference>
<dbReference type="Gene3D" id="3.40.50.1240">
    <property type="entry name" value="Phosphoglycerate mutase-like"/>
    <property type="match status" value="1"/>
</dbReference>
<organism evidence="1 2">
    <name type="scientific">Streptomyces cyaneofuscatus</name>
    <dbReference type="NCBI Taxonomy" id="66883"/>
    <lineage>
        <taxon>Bacteria</taxon>
        <taxon>Bacillati</taxon>
        <taxon>Actinomycetota</taxon>
        <taxon>Actinomycetes</taxon>
        <taxon>Kitasatosporales</taxon>
        <taxon>Streptomycetaceae</taxon>
        <taxon>Streptomyces</taxon>
    </lineage>
</organism>
<dbReference type="RefSeq" id="WP_326702192.1">
    <property type="nucleotide sequence ID" value="NZ_CP109083.1"/>
</dbReference>
<gene>
    <name evidence="1" type="ORF">OG849_33710</name>
</gene>
<dbReference type="InterPro" id="IPR029033">
    <property type="entry name" value="His_PPase_superfam"/>
</dbReference>
<dbReference type="InterPro" id="IPR013078">
    <property type="entry name" value="His_Pase_superF_clade-1"/>
</dbReference>
<name>A0ABZ1F681_9ACTN</name>
<sequence length="217" mass="21802">MTVRVMLVSPAMNAALREARFDGDAPLDRAGERSARAAAPAVPRSGAVLSGPSERCLGTAAALGHTAHAEPALTGWDLGRWSGRRLDEVGAAEPDAVAAWIGNPSAAPHGGESLRALVERVGGWLDGTGAGGTLVAGDGTGGADRRDAGGEPGAGGGSILAVAEPAVVRAAVVHALALPVAAFWRLDVAPLVLTELSGRSGRWNVRLGRPLATPEGP</sequence>
<accession>A0ABZ1F681</accession>
<protein>
    <submittedName>
        <fullName evidence="1">Histidine phosphatase family protein</fullName>
    </submittedName>
</protein>
<proteinExistence type="predicted"/>
<reference evidence="1 2" key="1">
    <citation type="submission" date="2022-10" db="EMBL/GenBank/DDBJ databases">
        <title>The complete genomes of actinobacterial strains from the NBC collection.</title>
        <authorList>
            <person name="Joergensen T.S."/>
            <person name="Alvarez Arevalo M."/>
            <person name="Sterndorff E.B."/>
            <person name="Faurdal D."/>
            <person name="Vuksanovic O."/>
            <person name="Mourched A.-S."/>
            <person name="Charusanti P."/>
            <person name="Shaw S."/>
            <person name="Blin K."/>
            <person name="Weber T."/>
        </authorList>
    </citation>
    <scope>NUCLEOTIDE SEQUENCE [LARGE SCALE GENOMIC DNA]</scope>
    <source>
        <strain evidence="1 2">NBC 01792</strain>
    </source>
</reference>
<evidence type="ECO:0000313" key="2">
    <source>
        <dbReference type="Proteomes" id="UP001356428"/>
    </source>
</evidence>
<dbReference type="EMBL" id="CP109083">
    <property type="protein sequence ID" value="WSB11872.1"/>
    <property type="molecule type" value="Genomic_DNA"/>
</dbReference>
<dbReference type="Proteomes" id="UP001356428">
    <property type="component" value="Chromosome"/>
</dbReference>
<keyword evidence="2" id="KW-1185">Reference proteome</keyword>